<feature type="binding site" evidence="4">
    <location>
        <position position="146"/>
    </location>
    <ligand>
        <name>NADP(+)</name>
        <dbReference type="ChEBI" id="CHEBI:58349"/>
    </ligand>
</feature>
<comment type="catalytic activity">
    <reaction evidence="4">
        <text>ADP-D-glycero-beta-D-manno-heptose = ADP-L-glycero-beta-D-manno-heptose</text>
        <dbReference type="Rhea" id="RHEA:17577"/>
        <dbReference type="ChEBI" id="CHEBI:59967"/>
        <dbReference type="ChEBI" id="CHEBI:61506"/>
        <dbReference type="EC" id="5.1.3.20"/>
    </reaction>
</comment>
<evidence type="ECO:0000313" key="6">
    <source>
        <dbReference type="EMBL" id="QAT16399.1"/>
    </source>
</evidence>
<dbReference type="GO" id="GO:0050661">
    <property type="term" value="F:NADP binding"/>
    <property type="evidence" value="ECO:0007669"/>
    <property type="project" value="InterPro"/>
</dbReference>
<feature type="binding site" evidence="4">
    <location>
        <position position="170"/>
    </location>
    <ligand>
        <name>NADP(+)</name>
        <dbReference type="ChEBI" id="CHEBI:58349"/>
    </ligand>
</feature>
<reference evidence="6 7" key="1">
    <citation type="submission" date="2017-01" db="EMBL/GenBank/DDBJ databases">
        <title>First insights into the biology of 'candidatus Vampirococcus archaeovorus'.</title>
        <authorList>
            <person name="Kizina J."/>
            <person name="Jordan S."/>
            <person name="Stueber K."/>
            <person name="Reinhardt R."/>
            <person name="Harder J."/>
        </authorList>
    </citation>
    <scope>NUCLEOTIDE SEQUENCE [LARGE SCALE GENOMIC DNA]</scope>
    <source>
        <strain evidence="6 7">LiM</strain>
    </source>
</reference>
<feature type="binding site" evidence="4">
    <location>
        <position position="178"/>
    </location>
    <ligand>
        <name>NADP(+)</name>
        <dbReference type="ChEBI" id="CHEBI:58349"/>
    </ligand>
</feature>
<sequence>MIIVTGAAGFIGSCFLEKLNREGIDDIVAVDRLDGSDKWRGLANKRIQDYLDKDDLLERIRSNRMPRVRQIVHMGACSSTTCTDARYVMDNNFAYSRELALWAFRRKVPFLYASSAATYGDGELGFDDDPALLTRLRPLNIYGYSKHLFDLWIRAHGYSRRATGLKFFNVFGPNEYHKGDMASVLCRRFDEIMAGGDFRLFKSYRADYKDGEQKRDFIYVKDAVEAMFFFIVHPGKTGLYNLGTGEARSWNDLAKALFAALGQKPRIFYIDMPEELRGRYQYFTQARMDRLRKAGFKTSFRSLEESVADYAGYLKGKTYL</sequence>
<feature type="binding site" evidence="4">
    <location>
        <position position="38"/>
    </location>
    <ligand>
        <name>NADP(+)</name>
        <dbReference type="ChEBI" id="CHEBI:58349"/>
    </ligand>
</feature>
<comment type="function">
    <text evidence="4">Catalyzes the interconversion between ADP-D-glycero-beta-D-manno-heptose and ADP-L-glycero-beta-D-manno-heptose via an epimerization at carbon 6 of the heptose.</text>
</comment>
<comment type="caution">
    <text evidence="4">Lacks conserved residue(s) required for the propagation of feature annotation.</text>
</comment>
<name>A0A410P2J8_VELA1</name>
<feature type="active site" description="Proton acceptor" evidence="4">
    <location>
        <position position="178"/>
    </location>
</feature>
<evidence type="ECO:0000256" key="1">
    <source>
        <dbReference type="ARBA" id="ARBA00022857"/>
    </source>
</evidence>
<dbReference type="PANTHER" id="PTHR43103">
    <property type="entry name" value="NUCLEOSIDE-DIPHOSPHATE-SUGAR EPIMERASE"/>
    <property type="match status" value="1"/>
</dbReference>
<keyword evidence="2 4" id="KW-0413">Isomerase</keyword>
<feature type="binding site" evidence="4">
    <location>
        <begin position="31"/>
        <end position="32"/>
    </location>
    <ligand>
        <name>NADP(+)</name>
        <dbReference type="ChEBI" id="CHEBI:58349"/>
    </ligand>
</feature>
<dbReference type="KEGG" id="vai:BU251_00975"/>
<gene>
    <name evidence="4" type="primary">hldD</name>
    <name evidence="6" type="ORF">BU251_00975</name>
</gene>
<dbReference type="Proteomes" id="UP000287243">
    <property type="component" value="Chromosome"/>
</dbReference>
<feature type="binding site" evidence="4">
    <location>
        <begin position="10"/>
        <end position="11"/>
    </location>
    <ligand>
        <name>NADP(+)</name>
        <dbReference type="ChEBI" id="CHEBI:58349"/>
    </ligand>
</feature>
<dbReference type="Gene3D" id="3.40.50.720">
    <property type="entry name" value="NAD(P)-binding Rossmann-like Domain"/>
    <property type="match status" value="1"/>
</dbReference>
<evidence type="ECO:0000256" key="2">
    <source>
        <dbReference type="ARBA" id="ARBA00023235"/>
    </source>
</evidence>
<keyword evidence="7" id="KW-1185">Reference proteome</keyword>
<dbReference type="EC" id="5.1.3.20" evidence="4"/>
<dbReference type="NCBIfam" id="TIGR02197">
    <property type="entry name" value="heptose_epim"/>
    <property type="match status" value="1"/>
</dbReference>
<feature type="binding site" evidence="4">
    <location>
        <position position="180"/>
    </location>
    <ligand>
        <name>substrate</name>
    </ligand>
</feature>
<comment type="similarity">
    <text evidence="4">Belongs to the NAD(P)-dependent epimerase/dehydratase family. HldD subfamily.</text>
</comment>
<comment type="cofactor">
    <cofactor evidence="4">
        <name>NADP(+)</name>
        <dbReference type="ChEBI" id="CHEBI:58349"/>
    </cofactor>
    <text evidence="4">Binds 1 NADP(+) per subunit.</text>
</comment>
<dbReference type="PANTHER" id="PTHR43103:SF3">
    <property type="entry name" value="ADP-L-GLYCERO-D-MANNO-HEPTOSE-6-EPIMERASE"/>
    <property type="match status" value="1"/>
</dbReference>
<feature type="binding site" evidence="4">
    <location>
        <begin position="201"/>
        <end position="204"/>
    </location>
    <ligand>
        <name>substrate</name>
    </ligand>
</feature>
<dbReference type="HAMAP" id="MF_01601">
    <property type="entry name" value="Heptose_epimerase"/>
    <property type="match status" value="1"/>
</dbReference>
<dbReference type="InterPro" id="IPR001509">
    <property type="entry name" value="Epimerase_deHydtase"/>
</dbReference>
<feature type="binding site" evidence="4">
    <location>
        <position position="280"/>
    </location>
    <ligand>
        <name>substrate</name>
    </ligand>
</feature>
<dbReference type="CDD" id="cd05248">
    <property type="entry name" value="ADP_GME_SDR_e"/>
    <property type="match status" value="1"/>
</dbReference>
<evidence type="ECO:0000259" key="5">
    <source>
        <dbReference type="Pfam" id="PF01370"/>
    </source>
</evidence>
<feature type="binding site" evidence="4">
    <location>
        <position position="91"/>
    </location>
    <ligand>
        <name>NADP(+)</name>
        <dbReference type="ChEBI" id="CHEBI:58349"/>
    </ligand>
</feature>
<organism evidence="6 7">
    <name type="scientific">Velamenicoccus archaeovorus</name>
    <dbReference type="NCBI Taxonomy" id="1930593"/>
    <lineage>
        <taxon>Bacteria</taxon>
        <taxon>Pseudomonadati</taxon>
        <taxon>Candidatus Omnitrophota</taxon>
        <taxon>Candidatus Velamenicoccus</taxon>
    </lineage>
</organism>
<dbReference type="GO" id="GO:0005975">
    <property type="term" value="P:carbohydrate metabolic process"/>
    <property type="evidence" value="ECO:0007669"/>
    <property type="project" value="UniProtKB-UniRule"/>
</dbReference>
<keyword evidence="3 4" id="KW-0119">Carbohydrate metabolism</keyword>
<evidence type="ECO:0000256" key="4">
    <source>
        <dbReference type="HAMAP-Rule" id="MF_01601"/>
    </source>
</evidence>
<dbReference type="GO" id="GO:0097171">
    <property type="term" value="P:ADP-L-glycero-beta-D-manno-heptose biosynthetic process"/>
    <property type="evidence" value="ECO:0007669"/>
    <property type="project" value="UniProtKB-UniPathway"/>
</dbReference>
<dbReference type="InterPro" id="IPR036291">
    <property type="entry name" value="NAD(P)-bd_dom_sf"/>
</dbReference>
<dbReference type="OrthoDB" id="9811743at2"/>
<dbReference type="SUPFAM" id="SSF51735">
    <property type="entry name" value="NAD(P)-binding Rossmann-fold domains"/>
    <property type="match status" value="1"/>
</dbReference>
<comment type="pathway">
    <text evidence="4">Nucleotide-sugar biosynthesis; ADP-L-glycero-beta-D-manno-heptose biosynthesis; ADP-L-glycero-beta-D-manno-heptose from D-glycero-beta-D-manno-heptose 7-phosphate: step 4/4.</text>
</comment>
<feature type="binding site" evidence="4">
    <location>
        <position position="215"/>
    </location>
    <ligand>
        <name>substrate</name>
    </ligand>
</feature>
<feature type="domain" description="NAD-dependent epimerase/dehydratase" evidence="5">
    <location>
        <begin position="2"/>
        <end position="243"/>
    </location>
</feature>
<dbReference type="GO" id="GO:0008712">
    <property type="term" value="F:ADP-glyceromanno-heptose 6-epimerase activity"/>
    <property type="evidence" value="ECO:0007669"/>
    <property type="project" value="UniProtKB-UniRule"/>
</dbReference>
<feature type="binding site" evidence="4">
    <location>
        <position position="169"/>
    </location>
    <ligand>
        <name>substrate</name>
    </ligand>
</feature>
<feature type="active site" description="Proton acceptor" evidence="4">
    <location>
        <position position="142"/>
    </location>
</feature>
<dbReference type="EMBL" id="CP019384">
    <property type="protein sequence ID" value="QAT16399.1"/>
    <property type="molecule type" value="Genomic_DNA"/>
</dbReference>
<dbReference type="UniPathway" id="UPA00356">
    <property type="reaction ID" value="UER00440"/>
</dbReference>
<proteinExistence type="inferred from homology"/>
<evidence type="ECO:0000313" key="7">
    <source>
        <dbReference type="Proteomes" id="UP000287243"/>
    </source>
</evidence>
<keyword evidence="1 4" id="KW-0521">NADP</keyword>
<protein>
    <recommendedName>
        <fullName evidence="4">ADP-L-glycero-D-manno-heptose-6-epimerase</fullName>
        <ecNumber evidence="4">5.1.3.20</ecNumber>
    </recommendedName>
    <alternativeName>
        <fullName evidence="4">ADP-L-glycero-beta-D-manno-heptose-6-epimerase</fullName>
        <shortName evidence="4">ADP-glyceromanno-heptose 6-epimerase</shortName>
        <shortName evidence="4">ADP-hep 6-epimerase</shortName>
        <shortName evidence="4">AGME</shortName>
    </alternativeName>
</protein>
<feature type="binding site" evidence="4">
    <location>
        <begin position="74"/>
        <end position="78"/>
    </location>
    <ligand>
        <name>NADP(+)</name>
        <dbReference type="ChEBI" id="CHEBI:58349"/>
    </ligand>
</feature>
<evidence type="ECO:0000256" key="3">
    <source>
        <dbReference type="ARBA" id="ARBA00023277"/>
    </source>
</evidence>
<dbReference type="RefSeq" id="WP_128699037.1">
    <property type="nucleotide sequence ID" value="NZ_CP019384.1"/>
</dbReference>
<dbReference type="InterPro" id="IPR011912">
    <property type="entry name" value="Heptose_epim"/>
</dbReference>
<accession>A0A410P2J8</accession>
<feature type="binding site" evidence="4">
    <location>
        <position position="53"/>
    </location>
    <ligand>
        <name>NADP(+)</name>
        <dbReference type="ChEBI" id="CHEBI:58349"/>
    </ligand>
</feature>
<comment type="domain">
    <text evidence="4">Contains a large N-terminal NADP-binding domain, and a smaller C-terminal substrate-binding domain.</text>
</comment>
<dbReference type="Gene3D" id="3.90.25.10">
    <property type="entry name" value="UDP-galactose 4-epimerase, domain 1"/>
    <property type="match status" value="1"/>
</dbReference>
<dbReference type="AlphaFoldDB" id="A0A410P2J8"/>
<comment type="subunit">
    <text evidence="4">Homopentamer.</text>
</comment>
<dbReference type="Pfam" id="PF01370">
    <property type="entry name" value="Epimerase"/>
    <property type="match status" value="1"/>
</dbReference>